<dbReference type="Proteomes" id="UP000502706">
    <property type="component" value="Chromosome"/>
</dbReference>
<name>A0A6G8PYP9_9ACTN</name>
<keyword evidence="2" id="KW-1185">Reference proteome</keyword>
<proteinExistence type="predicted"/>
<evidence type="ECO:0000313" key="2">
    <source>
        <dbReference type="Proteomes" id="UP000502706"/>
    </source>
</evidence>
<reference evidence="1 2" key="1">
    <citation type="submission" date="2019-10" db="EMBL/GenBank/DDBJ databases">
        <title>Rubrobacter sp nov SCSIO 52915 isolated from a deep-sea sediment in the South China Sea.</title>
        <authorList>
            <person name="Chen R.W."/>
        </authorList>
    </citation>
    <scope>NUCLEOTIDE SEQUENCE [LARGE SCALE GENOMIC DNA]</scope>
    <source>
        <strain evidence="1 2">SCSIO 52915</strain>
    </source>
</reference>
<dbReference type="RefSeq" id="WP_166397012.1">
    <property type="nucleotide sequence ID" value="NZ_CP045121.1"/>
</dbReference>
<evidence type="ECO:0000313" key="1">
    <source>
        <dbReference type="EMBL" id="QIN79349.1"/>
    </source>
</evidence>
<dbReference type="AlphaFoldDB" id="A0A6G8PYP9"/>
<protein>
    <submittedName>
        <fullName evidence="1">Uncharacterized protein</fullName>
    </submittedName>
</protein>
<accession>A0A6G8PYP9</accession>
<dbReference type="EMBL" id="CP045121">
    <property type="protein sequence ID" value="QIN79349.1"/>
    <property type="molecule type" value="Genomic_DNA"/>
</dbReference>
<dbReference type="KEGG" id="rmar:GBA65_13445"/>
<sequence length="281" mass="31809">MTNDSPDFRRMIAESLFGRDAEQLLAENSEATVDLFETFGVRQLEENLQLPIGFFEALVQEDDWSFIIKLHALMEAAVTHLVVETIAKPSLQDIFARIDMSNTQTGKLAFADKLELLSKDVRRFVRTLSELRNEFVHDVSNVNVDLIAFIRGLPIERQKGFGKAFGWGFPNRVPRLEVEPGLYDPRELMKVFAYAVFPHAPRLSIWFGAMLCLHEVSRGVSLARLNAEQQLVVDAIITRAEALLEPQPTDGKTRHYALRGEPVSYVNPFDSVSEDDWNSAS</sequence>
<gene>
    <name evidence="1" type="ORF">GBA65_13445</name>
</gene>
<organism evidence="1 2">
    <name type="scientific">Rubrobacter marinus</name>
    <dbReference type="NCBI Taxonomy" id="2653852"/>
    <lineage>
        <taxon>Bacteria</taxon>
        <taxon>Bacillati</taxon>
        <taxon>Actinomycetota</taxon>
        <taxon>Rubrobacteria</taxon>
        <taxon>Rubrobacterales</taxon>
        <taxon>Rubrobacteraceae</taxon>
        <taxon>Rubrobacter</taxon>
    </lineage>
</organism>